<dbReference type="Proteomes" id="UP000001949">
    <property type="component" value="Unassembled WGS sequence"/>
</dbReference>
<organism evidence="2 3">
    <name type="scientific">Theileria parva</name>
    <name type="common">East coast fever infection agent</name>
    <dbReference type="NCBI Taxonomy" id="5875"/>
    <lineage>
        <taxon>Eukaryota</taxon>
        <taxon>Sar</taxon>
        <taxon>Alveolata</taxon>
        <taxon>Apicomplexa</taxon>
        <taxon>Aconoidasida</taxon>
        <taxon>Piroplasmida</taxon>
        <taxon>Theileriidae</taxon>
        <taxon>Theileria</taxon>
    </lineage>
</organism>
<sequence>MMKLVKSEINWFLSLPLHHSTQHHRIEKNSVFFNFPHVNNIYLLVRFKLYKFSMATAAEDQAVVDFLSSSRDKISDFIKKHDSDPRLKDLINTSREIMECVNEVSNFLNPCFSPNAEVSIKKYEDCVFINRDVGSENEIAELLQQIQNESSEFLTFLENLQVTFNSLNLVLEPSAPETDGGSNTLTKGRILELYNENKQLTNEINRLNSEIITNEAKLSELESNKKLCETELLKYDKLLKSTQNLNNQETQKKLLIYNKLLKYLDPNSV</sequence>
<dbReference type="AlphaFoldDB" id="Q4N493"/>
<name>Q4N493_THEPA</name>
<gene>
    <name evidence="2" type="ordered locus">TP02_0747</name>
</gene>
<evidence type="ECO:0000313" key="2">
    <source>
        <dbReference type="EMBL" id="EAN33030.1"/>
    </source>
</evidence>
<accession>Q4N493</accession>
<proteinExistence type="predicted"/>
<dbReference type="EMBL" id="AAGK01000002">
    <property type="protein sequence ID" value="EAN33030.1"/>
    <property type="molecule type" value="Genomic_DNA"/>
</dbReference>
<keyword evidence="3" id="KW-1185">Reference proteome</keyword>
<dbReference type="RefSeq" id="XP_765313.1">
    <property type="nucleotide sequence ID" value="XM_760220.1"/>
</dbReference>
<feature type="coiled-coil region" evidence="1">
    <location>
        <begin position="190"/>
        <end position="224"/>
    </location>
</feature>
<dbReference type="eggNOG" id="ENOG502QXT7">
    <property type="taxonomic scope" value="Eukaryota"/>
</dbReference>
<reference evidence="2 3" key="1">
    <citation type="journal article" date="2005" name="Science">
        <title>Genome sequence of Theileria parva, a bovine pathogen that transforms lymphocytes.</title>
        <authorList>
            <person name="Gardner M.J."/>
            <person name="Bishop R."/>
            <person name="Shah T."/>
            <person name="de Villiers E.P."/>
            <person name="Carlton J.M."/>
            <person name="Hall N."/>
            <person name="Ren Q."/>
            <person name="Paulsen I.T."/>
            <person name="Pain A."/>
            <person name="Berriman M."/>
            <person name="Wilson R.J.M."/>
            <person name="Sato S."/>
            <person name="Ralph S.A."/>
            <person name="Mann D.J."/>
            <person name="Xiong Z."/>
            <person name="Shallom S.J."/>
            <person name="Weidman J."/>
            <person name="Jiang L."/>
            <person name="Lynn J."/>
            <person name="Weaver B."/>
            <person name="Shoaibi A."/>
            <person name="Domingo A.R."/>
            <person name="Wasawo D."/>
            <person name="Crabtree J."/>
            <person name="Wortman J.R."/>
            <person name="Haas B."/>
            <person name="Angiuoli S.V."/>
            <person name="Creasy T.H."/>
            <person name="Lu C."/>
            <person name="Suh B."/>
            <person name="Silva J.C."/>
            <person name="Utterback T.R."/>
            <person name="Feldblyum T.V."/>
            <person name="Pertea M."/>
            <person name="Allen J."/>
            <person name="Nierman W.C."/>
            <person name="Taracha E.L.N."/>
            <person name="Salzberg S.L."/>
            <person name="White O.R."/>
            <person name="Fitzhugh H.A."/>
            <person name="Morzaria S."/>
            <person name="Venter J.C."/>
            <person name="Fraser C.M."/>
            <person name="Nene V."/>
        </authorList>
    </citation>
    <scope>NUCLEOTIDE SEQUENCE [LARGE SCALE GENOMIC DNA]</scope>
    <source>
        <strain evidence="2 3">Muguga</strain>
    </source>
</reference>
<dbReference type="KEGG" id="tpv:TP02_0747"/>
<keyword evidence="1" id="KW-0175">Coiled coil</keyword>
<dbReference type="VEuPathDB" id="PiroplasmaDB:TpMuguga_02g00747"/>
<dbReference type="InParanoid" id="Q4N493"/>
<dbReference type="OMA" id="YEDCVFI"/>
<comment type="caution">
    <text evidence="2">The sequence shown here is derived from an EMBL/GenBank/DDBJ whole genome shotgun (WGS) entry which is preliminary data.</text>
</comment>
<dbReference type="GeneID" id="3501786"/>
<evidence type="ECO:0000256" key="1">
    <source>
        <dbReference type="SAM" id="Coils"/>
    </source>
</evidence>
<evidence type="ECO:0000313" key="3">
    <source>
        <dbReference type="Proteomes" id="UP000001949"/>
    </source>
</evidence>
<protein>
    <submittedName>
        <fullName evidence="2">Uncharacterized protein</fullName>
    </submittedName>
</protein>